<name>A0A068YFI5_ECHMU</name>
<keyword evidence="7" id="KW-1133">Transmembrane helix</keyword>
<dbReference type="InterPro" id="IPR002659">
    <property type="entry name" value="Glyco_trans_31"/>
</dbReference>
<evidence type="ECO:0000256" key="9">
    <source>
        <dbReference type="ARBA" id="ARBA00023136"/>
    </source>
</evidence>
<reference evidence="11" key="2">
    <citation type="submission" date="2015-11" db="EMBL/GenBank/DDBJ databases">
        <authorList>
            <person name="Zhang Y."/>
            <person name="Guo Z."/>
        </authorList>
    </citation>
    <scope>NUCLEOTIDE SEQUENCE</scope>
</reference>
<keyword evidence="6" id="KW-0735">Signal-anchor</keyword>
<evidence type="ECO:0000256" key="2">
    <source>
        <dbReference type="ARBA" id="ARBA00008661"/>
    </source>
</evidence>
<evidence type="ECO:0000256" key="8">
    <source>
        <dbReference type="ARBA" id="ARBA00023034"/>
    </source>
</evidence>
<comment type="subcellular location">
    <subcellularLocation>
        <location evidence="1 10">Golgi apparatus membrane</location>
        <topology evidence="1 10">Single-pass type II membrane protein</topology>
    </subcellularLocation>
</comment>
<protein>
    <recommendedName>
        <fullName evidence="10">Hexosyltransferase</fullName>
        <ecNumber evidence="10">2.4.1.-</ecNumber>
    </recommendedName>
</protein>
<evidence type="ECO:0000313" key="11">
    <source>
        <dbReference type="EMBL" id="CDS43347.1"/>
    </source>
</evidence>
<dbReference type="PANTHER" id="PTHR11214:SF3">
    <property type="entry name" value="BETA-1,3-GALACTOSYLTRANSFERASE 6"/>
    <property type="match status" value="1"/>
</dbReference>
<evidence type="ECO:0000313" key="12">
    <source>
        <dbReference type="Proteomes" id="UP000017246"/>
    </source>
</evidence>
<dbReference type="OMA" id="MPRDVYP"/>
<dbReference type="OrthoDB" id="2139606at2759"/>
<dbReference type="AlphaFoldDB" id="A0A068YFI5"/>
<evidence type="ECO:0000256" key="5">
    <source>
        <dbReference type="ARBA" id="ARBA00022692"/>
    </source>
</evidence>
<evidence type="ECO:0000256" key="3">
    <source>
        <dbReference type="ARBA" id="ARBA00022676"/>
    </source>
</evidence>
<dbReference type="GO" id="GO:0006493">
    <property type="term" value="P:protein O-linked glycosylation"/>
    <property type="evidence" value="ECO:0007669"/>
    <property type="project" value="TreeGrafter"/>
</dbReference>
<evidence type="ECO:0000256" key="1">
    <source>
        <dbReference type="ARBA" id="ARBA00004323"/>
    </source>
</evidence>
<organism evidence="11 12">
    <name type="scientific">Echinococcus multilocularis</name>
    <name type="common">Fox tapeworm</name>
    <dbReference type="NCBI Taxonomy" id="6211"/>
    <lineage>
        <taxon>Eukaryota</taxon>
        <taxon>Metazoa</taxon>
        <taxon>Spiralia</taxon>
        <taxon>Lophotrochozoa</taxon>
        <taxon>Platyhelminthes</taxon>
        <taxon>Cestoda</taxon>
        <taxon>Eucestoda</taxon>
        <taxon>Cyclophyllidea</taxon>
        <taxon>Taeniidae</taxon>
        <taxon>Echinococcus</taxon>
    </lineage>
</organism>
<evidence type="ECO:0000256" key="6">
    <source>
        <dbReference type="ARBA" id="ARBA00022968"/>
    </source>
</evidence>
<keyword evidence="3 10" id="KW-0328">Glycosyltransferase</keyword>
<dbReference type="Pfam" id="PF01762">
    <property type="entry name" value="Galactosyl_T"/>
    <property type="match status" value="1"/>
</dbReference>
<keyword evidence="8 10" id="KW-0333">Golgi apparatus</keyword>
<dbReference type="GO" id="GO:0000139">
    <property type="term" value="C:Golgi membrane"/>
    <property type="evidence" value="ECO:0007669"/>
    <property type="project" value="UniProtKB-SubCell"/>
</dbReference>
<dbReference type="Proteomes" id="UP000017246">
    <property type="component" value="Unassembled WGS sequence"/>
</dbReference>
<keyword evidence="4 11" id="KW-0808">Transferase</keyword>
<keyword evidence="9" id="KW-0472">Membrane</keyword>
<dbReference type="GO" id="GO:0016758">
    <property type="term" value="F:hexosyltransferase activity"/>
    <property type="evidence" value="ECO:0007669"/>
    <property type="project" value="InterPro"/>
</dbReference>
<evidence type="ECO:0000256" key="7">
    <source>
        <dbReference type="ARBA" id="ARBA00022989"/>
    </source>
</evidence>
<sequence>MGRYGALCKNLTEIFHCICILAFYKYATDFCWFLSLTTETYWPLTLRNSELPHDLLLEFDVDPITSNLTKCTILDTLVLKEGIKSVQLTYEDLVNISDKRWKPDFDPKVQLVYPQAFNTSSIVDRLLRREPIPEAPINNPRFRYLVLSKEVCHPQIPSSHRYNIVVVVKSSIANSQQRQEFRRIYHPYTNSNGRLLLGLRIGLVFSVGTPRSQQDNIFQRGEHQVQLTSSGGNFLNPNDLHRITVQFEEEKSKYDDLIVGEYEDTYFNLTTKSHYSFTWAATFCRRSRPTMLFVDDDMPFSVKHLARVVRSLPRRTRSTFLHGRIYTNTGVFRFEDGVSIPKWNVLKAEVPWPAYQTYAVGYFLLASFEHVERLALAMLFTQKFPVEDAWIGVVAFKLDLTMRPAREIFDWRLILTKMKHNLPSVPSWVFM</sequence>
<comment type="similarity">
    <text evidence="2 10">Belongs to the glycosyltransferase 31 family.</text>
</comment>
<proteinExistence type="inferred from homology"/>
<evidence type="ECO:0000256" key="4">
    <source>
        <dbReference type="ARBA" id="ARBA00022679"/>
    </source>
</evidence>
<dbReference type="EC" id="2.4.1.-" evidence="10"/>
<keyword evidence="12" id="KW-1185">Reference proteome</keyword>
<evidence type="ECO:0000256" key="10">
    <source>
        <dbReference type="RuleBase" id="RU363063"/>
    </source>
</evidence>
<dbReference type="eggNOG" id="KOG2287">
    <property type="taxonomic scope" value="Eukaryota"/>
</dbReference>
<accession>A0A068YFI5</accession>
<dbReference type="EMBL" id="LN902848">
    <property type="protein sequence ID" value="CDS43347.1"/>
    <property type="molecule type" value="Genomic_DNA"/>
</dbReference>
<reference evidence="11" key="1">
    <citation type="journal article" date="2013" name="Nature">
        <title>The genomes of four tapeworm species reveal adaptations to parasitism.</title>
        <authorList>
            <person name="Tsai I.J."/>
            <person name="Zarowiecki M."/>
            <person name="Holroyd N."/>
            <person name="Garciarrubio A."/>
            <person name="Sanchez-Flores A."/>
            <person name="Brooks K.L."/>
            <person name="Tracey A."/>
            <person name="Bobes R.J."/>
            <person name="Fragoso G."/>
            <person name="Sciutto E."/>
            <person name="Aslett M."/>
            <person name="Beasley H."/>
            <person name="Bennett H.M."/>
            <person name="Cai J."/>
            <person name="Camicia F."/>
            <person name="Clark R."/>
            <person name="Cucher M."/>
            <person name="De Silva N."/>
            <person name="Day T.A."/>
            <person name="Deplazes P."/>
            <person name="Estrada K."/>
            <person name="Fernandez C."/>
            <person name="Holland P.W."/>
            <person name="Hou J."/>
            <person name="Hu S."/>
            <person name="Huckvale T."/>
            <person name="Hung S.S."/>
            <person name="Kamenetzky L."/>
            <person name="Keane J.A."/>
            <person name="Kiss F."/>
            <person name="Koziol U."/>
            <person name="Lambert O."/>
            <person name="Liu K."/>
            <person name="Luo X."/>
            <person name="Luo Y."/>
            <person name="Macchiaroli N."/>
            <person name="Nichol S."/>
            <person name="Paps J."/>
            <person name="Parkinson J."/>
            <person name="Pouchkina-Stantcheva N."/>
            <person name="Riddiford N."/>
            <person name="Rosenzvit M."/>
            <person name="Salinas G."/>
            <person name="Wasmuth J.D."/>
            <person name="Zamanian M."/>
            <person name="Zheng Y."/>
            <person name="Cai X."/>
            <person name="Soberon X."/>
            <person name="Olson P.D."/>
            <person name="Laclette J.P."/>
            <person name="Brehm K."/>
            <person name="Berriman M."/>
            <person name="Garciarrubio A."/>
            <person name="Bobes R.J."/>
            <person name="Fragoso G."/>
            <person name="Sanchez-Flores A."/>
            <person name="Estrada K."/>
            <person name="Cevallos M.A."/>
            <person name="Morett E."/>
            <person name="Gonzalez V."/>
            <person name="Portillo T."/>
            <person name="Ochoa-Leyva A."/>
            <person name="Jose M.V."/>
            <person name="Sciutto E."/>
            <person name="Landa A."/>
            <person name="Jimenez L."/>
            <person name="Valdes V."/>
            <person name="Carrero J.C."/>
            <person name="Larralde C."/>
            <person name="Morales-Montor J."/>
            <person name="Limon-Lason J."/>
            <person name="Soberon X."/>
            <person name="Laclette J.P."/>
        </authorList>
    </citation>
    <scope>NUCLEOTIDE SEQUENCE [LARGE SCALE GENOMIC DNA]</scope>
</reference>
<gene>
    <name evidence="11" type="ORF">EmuJ_001110000</name>
</gene>
<dbReference type="PANTHER" id="PTHR11214">
    <property type="entry name" value="BETA-1,3-N-ACETYLGLUCOSAMINYLTRANSFERASE"/>
    <property type="match status" value="1"/>
</dbReference>
<keyword evidence="5" id="KW-0812">Transmembrane</keyword>